<dbReference type="Proteomes" id="UP001236652">
    <property type="component" value="Chromosome"/>
</dbReference>
<comment type="similarity">
    <text evidence="4">Belongs to the oxidoreductase MdaB family.</text>
</comment>
<keyword evidence="2" id="KW-0285">Flavoprotein</keyword>
<reference evidence="6 7" key="1">
    <citation type="submission" date="2023-05" db="EMBL/GenBank/DDBJ databases">
        <title>Comparative genomics reveals the evidence of polycyclic aromatic hydrocarbons degradation in moderately halophilic genus Pontibacillus.</title>
        <authorList>
            <person name="Yang H."/>
            <person name="Qian Z."/>
        </authorList>
    </citation>
    <scope>NUCLEOTIDE SEQUENCE [LARGE SCALE GENOMIC DNA]</scope>
    <source>
        <strain evidence="7">HN14</strain>
    </source>
</reference>
<dbReference type="InterPro" id="IPR003680">
    <property type="entry name" value="Flavodoxin_fold"/>
</dbReference>
<evidence type="ECO:0000259" key="5">
    <source>
        <dbReference type="Pfam" id="PF02525"/>
    </source>
</evidence>
<evidence type="ECO:0000313" key="6">
    <source>
        <dbReference type="EMBL" id="WIF99412.1"/>
    </source>
</evidence>
<evidence type="ECO:0000256" key="2">
    <source>
        <dbReference type="ARBA" id="ARBA00022630"/>
    </source>
</evidence>
<evidence type="ECO:0000256" key="4">
    <source>
        <dbReference type="ARBA" id="ARBA00037981"/>
    </source>
</evidence>
<dbReference type="SUPFAM" id="SSF52218">
    <property type="entry name" value="Flavoproteins"/>
    <property type="match status" value="1"/>
</dbReference>
<protein>
    <submittedName>
        <fullName evidence="6">NAD(P)H-dependent oxidoreductase</fullName>
        <ecNumber evidence="6">1.-.-.-</ecNumber>
    </submittedName>
</protein>
<keyword evidence="7" id="KW-1185">Reference proteome</keyword>
<evidence type="ECO:0000256" key="3">
    <source>
        <dbReference type="ARBA" id="ARBA00022827"/>
    </source>
</evidence>
<organism evidence="6 7">
    <name type="scientific">Pontibacillus chungwhensis</name>
    <dbReference type="NCBI Taxonomy" id="265426"/>
    <lineage>
        <taxon>Bacteria</taxon>
        <taxon>Bacillati</taxon>
        <taxon>Bacillota</taxon>
        <taxon>Bacilli</taxon>
        <taxon>Bacillales</taxon>
        <taxon>Bacillaceae</taxon>
        <taxon>Pontibacillus</taxon>
    </lineage>
</organism>
<dbReference type="InterPro" id="IPR052397">
    <property type="entry name" value="NADPH-QR_MdaB"/>
</dbReference>
<dbReference type="RefSeq" id="WP_231415679.1">
    <property type="nucleotide sequence ID" value="NZ_CP126446.1"/>
</dbReference>
<comment type="cofactor">
    <cofactor evidence="1">
        <name>FAD</name>
        <dbReference type="ChEBI" id="CHEBI:57692"/>
    </cofactor>
</comment>
<dbReference type="EC" id="1.-.-.-" evidence="6"/>
<name>A0ABY8V0U4_9BACI</name>
<dbReference type="GO" id="GO:0016491">
    <property type="term" value="F:oxidoreductase activity"/>
    <property type="evidence" value="ECO:0007669"/>
    <property type="project" value="UniProtKB-KW"/>
</dbReference>
<evidence type="ECO:0000256" key="1">
    <source>
        <dbReference type="ARBA" id="ARBA00001974"/>
    </source>
</evidence>
<sequence length="183" mass="20872">MNNILVINGHEPYPIAEGRLNKTLYDEIVTKLSSKYEVKTTVVSEGYDVKEEQEKFKWADTIVVQTPMYWFSLPGATKTYMDSVYEPGIFFGGGGKYGEGGLMTGRKYMFSTTWNAPKDAFSKDEEFFKGQDLEGAIDHLHNMQKYVGMEPLKSFGAFDVIKNPDIDTYMTELRQHLAEVFNV</sequence>
<proteinExistence type="inferred from homology"/>
<keyword evidence="6" id="KW-0560">Oxidoreductase</keyword>
<dbReference type="Pfam" id="PF02525">
    <property type="entry name" value="Flavodoxin_2"/>
    <property type="match status" value="1"/>
</dbReference>
<dbReference type="EMBL" id="CP126446">
    <property type="protein sequence ID" value="WIF99412.1"/>
    <property type="molecule type" value="Genomic_DNA"/>
</dbReference>
<dbReference type="PANTHER" id="PTHR46305">
    <property type="match status" value="1"/>
</dbReference>
<dbReference type="Gene3D" id="3.40.50.360">
    <property type="match status" value="1"/>
</dbReference>
<feature type="domain" description="Flavodoxin-like fold" evidence="5">
    <location>
        <begin position="3"/>
        <end position="177"/>
    </location>
</feature>
<gene>
    <name evidence="6" type="ORF">QNI29_07065</name>
</gene>
<dbReference type="PANTHER" id="PTHR46305:SF3">
    <property type="entry name" value="NADPH:QUINONE OXIDOREDUCTASE MDAB"/>
    <property type="match status" value="1"/>
</dbReference>
<evidence type="ECO:0000313" key="7">
    <source>
        <dbReference type="Proteomes" id="UP001236652"/>
    </source>
</evidence>
<keyword evidence="3" id="KW-0274">FAD</keyword>
<dbReference type="InterPro" id="IPR029039">
    <property type="entry name" value="Flavoprotein-like_sf"/>
</dbReference>
<accession>A0ABY8V0U4</accession>